<dbReference type="NCBIfam" id="TIGR04183">
    <property type="entry name" value="Por_Secre_tail"/>
    <property type="match status" value="1"/>
</dbReference>
<evidence type="ECO:0000313" key="3">
    <source>
        <dbReference type="Proteomes" id="UP000229323"/>
    </source>
</evidence>
<dbReference type="RefSeq" id="WP_100022494.1">
    <property type="nucleotide sequence ID" value="NZ_CP024696.1"/>
</dbReference>
<feature type="signal peptide" evidence="1">
    <location>
        <begin position="1"/>
        <end position="21"/>
    </location>
</feature>
<gene>
    <name evidence="2" type="ORF">CTM50_01560</name>
</gene>
<feature type="chain" id="PRO_5013702868" description="T9SS C-terminal target domain-containing protein" evidence="1">
    <location>
        <begin position="22"/>
        <end position="535"/>
    </location>
</feature>
<name>A0A2D3N8W6_PREIN</name>
<organism evidence="2 3">
    <name type="scientific">Prevotella intermedia</name>
    <dbReference type="NCBI Taxonomy" id="28131"/>
    <lineage>
        <taxon>Bacteria</taxon>
        <taxon>Pseudomonadati</taxon>
        <taxon>Bacteroidota</taxon>
        <taxon>Bacteroidia</taxon>
        <taxon>Bacteroidales</taxon>
        <taxon>Prevotellaceae</taxon>
        <taxon>Prevotella</taxon>
    </lineage>
</organism>
<proteinExistence type="predicted"/>
<dbReference type="AlphaFoldDB" id="A0A2D3N8W6"/>
<reference evidence="2 3" key="1">
    <citation type="submission" date="2017-11" db="EMBL/GenBank/DDBJ databases">
        <title>Genome sequencing of Prevotella intermedia KCOM 2033.</title>
        <authorList>
            <person name="Kook J.-K."/>
            <person name="Park S.-N."/>
            <person name="Lim Y.K."/>
        </authorList>
    </citation>
    <scope>NUCLEOTIDE SEQUENCE [LARGE SCALE GENOMIC DNA]</scope>
    <source>
        <strain evidence="2 3">KCOM 2033</strain>
    </source>
</reference>
<dbReference type="EMBL" id="CP024696">
    <property type="protein sequence ID" value="ATV51870.1"/>
    <property type="molecule type" value="Genomic_DNA"/>
</dbReference>
<keyword evidence="1" id="KW-0732">Signal</keyword>
<dbReference type="InterPro" id="IPR026444">
    <property type="entry name" value="Secre_tail"/>
</dbReference>
<evidence type="ECO:0000256" key="1">
    <source>
        <dbReference type="SAM" id="SignalP"/>
    </source>
</evidence>
<evidence type="ECO:0000313" key="2">
    <source>
        <dbReference type="EMBL" id="ATV51870.1"/>
    </source>
</evidence>
<evidence type="ECO:0008006" key="4">
    <source>
        <dbReference type="Google" id="ProtNLM"/>
    </source>
</evidence>
<dbReference type="Gene3D" id="2.60.120.260">
    <property type="entry name" value="Galactose-binding domain-like"/>
    <property type="match status" value="1"/>
</dbReference>
<accession>A0A2D3N8W6</accession>
<protein>
    <recommendedName>
        <fullName evidence="4">T9SS C-terminal target domain-containing protein</fullName>
    </recommendedName>
</protein>
<sequence>MRKILFMTVFCALTTTFPVQHANAQGNETKSLTSNNVLEVKSVYETTDNVLNYKNFEVQTFEAGDYYVNFWLQPTRYANGKFSTFKVYVNGTLSGSVKPTVGNWQSASVEAKPALQLKNGINTISIATNAPEVPNVESVKISRNMMATRFQSAGFNSYLRKAVSSDGTPDVSMAEMTESDSRDAAGIKYFTHVPLKYSFYRTFSFTKGQEIFITSTSRIAHKIDMVYYGKQILFPANSPQEGLFPTIPIGDMKPQLFYTPATSEEMQGLNWGHLSEKALNNPNNQIATLKVTIPKTGMYLIKLRSAGNGVLSVADLNVNGNYFYENAPIYFSNCECEIPADGHEYATMTNCNTPGTDDPILFIEGKAAGNVVGFNDDGPRSKLNQYNLCNRDSYISQKYFVKTKGIHVSNYSSFKPESKCNILARVRSDANVSAFLAPAQAKQNGTTDVSKIERDSQLSITPYPVDLMSDITISSGRKISKMEVYDMSGVKLSSVKVNALSATLSLSSLNIKNGGVYAFSVTYENGMETKKIFVK</sequence>
<dbReference type="Proteomes" id="UP000229323">
    <property type="component" value="Chromosome"/>
</dbReference>